<dbReference type="InterPro" id="IPR037121">
    <property type="entry name" value="Ribosomal_bL25_C"/>
</dbReference>
<proteinExistence type="inferred from homology"/>
<evidence type="ECO:0000256" key="5">
    <source>
        <dbReference type="HAMAP-Rule" id="MF_01334"/>
    </source>
</evidence>
<reference evidence="9 10" key="1">
    <citation type="submission" date="2021-03" db="EMBL/GenBank/DDBJ databases">
        <title>Genomic Encyclopedia of Type Strains, Phase IV (KMG-IV): sequencing the most valuable type-strain genomes for metagenomic binning, comparative biology and taxonomic classification.</title>
        <authorList>
            <person name="Goeker M."/>
        </authorList>
    </citation>
    <scope>NUCLEOTIDE SEQUENCE [LARGE SCALE GENOMIC DNA]</scope>
    <source>
        <strain evidence="9 10">DSM 27563</strain>
    </source>
</reference>
<dbReference type="CDD" id="cd00495">
    <property type="entry name" value="Ribosomal_L25_TL5_CTC"/>
    <property type="match status" value="1"/>
</dbReference>
<dbReference type="Proteomes" id="UP001519306">
    <property type="component" value="Unassembled WGS sequence"/>
</dbReference>
<keyword evidence="4 5" id="KW-0687">Ribonucleoprotein</keyword>
<evidence type="ECO:0000259" key="7">
    <source>
        <dbReference type="Pfam" id="PF01386"/>
    </source>
</evidence>
<gene>
    <name evidence="5" type="primary">rplY</name>
    <name evidence="5" type="synonym">ctc</name>
    <name evidence="9" type="ORF">J2Z71_001533</name>
</gene>
<keyword evidence="10" id="KW-1185">Reference proteome</keyword>
<dbReference type="InterPro" id="IPR020930">
    <property type="entry name" value="Ribosomal_uL5_bac-type"/>
</dbReference>
<dbReference type="HAMAP" id="MF_01334">
    <property type="entry name" value="Ribosomal_bL25_CTC"/>
    <property type="match status" value="1"/>
</dbReference>
<evidence type="ECO:0000259" key="8">
    <source>
        <dbReference type="Pfam" id="PF14693"/>
    </source>
</evidence>
<dbReference type="InterPro" id="IPR011035">
    <property type="entry name" value="Ribosomal_bL25/Gln-tRNA_synth"/>
</dbReference>
<feature type="domain" description="Large ribosomal subunit protein bL25 beta" evidence="8">
    <location>
        <begin position="101"/>
        <end position="184"/>
    </location>
</feature>
<evidence type="ECO:0000256" key="1">
    <source>
        <dbReference type="ARBA" id="ARBA00022730"/>
    </source>
</evidence>
<comment type="function">
    <text evidence="5">This is one of the proteins that binds to the 5S RNA in the ribosome where it forms part of the central protuberance.</text>
</comment>
<dbReference type="NCBIfam" id="TIGR00731">
    <property type="entry name" value="bL25_bact_ctc"/>
    <property type="match status" value="1"/>
</dbReference>
<evidence type="ECO:0000313" key="10">
    <source>
        <dbReference type="Proteomes" id="UP001519306"/>
    </source>
</evidence>
<feature type="domain" description="Large ribosomal subunit protein bL25 L25" evidence="7">
    <location>
        <begin position="7"/>
        <end position="93"/>
    </location>
</feature>
<dbReference type="EMBL" id="JAGGLJ010000017">
    <property type="protein sequence ID" value="MBP2025981.1"/>
    <property type="molecule type" value="Genomic_DNA"/>
</dbReference>
<dbReference type="InterPro" id="IPR020057">
    <property type="entry name" value="Ribosomal_bL25_b-dom"/>
</dbReference>
<evidence type="ECO:0000256" key="3">
    <source>
        <dbReference type="ARBA" id="ARBA00022980"/>
    </source>
</evidence>
<accession>A0ABS4KFS0</accession>
<evidence type="ECO:0000313" key="9">
    <source>
        <dbReference type="EMBL" id="MBP2025981.1"/>
    </source>
</evidence>
<keyword evidence="3 5" id="KW-0689">Ribosomal protein</keyword>
<dbReference type="RefSeq" id="WP_210061765.1">
    <property type="nucleotide sequence ID" value="NZ_JAGGLJ010000017.1"/>
</dbReference>
<name>A0ABS4KFS0_9FIRM</name>
<dbReference type="InterPro" id="IPR029751">
    <property type="entry name" value="Ribosomal_L25_dom"/>
</dbReference>
<keyword evidence="2 5" id="KW-0694">RNA-binding</keyword>
<comment type="subunit">
    <text evidence="5">Part of the 50S ribosomal subunit; part of the 5S rRNA/L5/L18/L25 subcomplex. Contacts the 5S rRNA. Binds to the 5S rRNA independently of L5 and L18.</text>
</comment>
<dbReference type="SUPFAM" id="SSF50715">
    <property type="entry name" value="Ribosomal protein L25-like"/>
    <property type="match status" value="1"/>
</dbReference>
<dbReference type="InterPro" id="IPR020056">
    <property type="entry name" value="Rbsml_bL25/Gln-tRNA_synth_N"/>
</dbReference>
<evidence type="ECO:0000256" key="4">
    <source>
        <dbReference type="ARBA" id="ARBA00023274"/>
    </source>
</evidence>
<dbReference type="InterPro" id="IPR001021">
    <property type="entry name" value="Ribosomal_bL25_long"/>
</dbReference>
<comment type="similarity">
    <text evidence="5">Belongs to the bacterial ribosomal protein bL25 family. CTC subfamily.</text>
</comment>
<organism evidence="9 10">
    <name type="scientific">Peptoniphilus stercorisuis</name>
    <dbReference type="NCBI Taxonomy" id="1436965"/>
    <lineage>
        <taxon>Bacteria</taxon>
        <taxon>Bacillati</taxon>
        <taxon>Bacillota</taxon>
        <taxon>Tissierellia</taxon>
        <taxon>Tissierellales</taxon>
        <taxon>Peptoniphilaceae</taxon>
        <taxon>Peptoniphilus</taxon>
    </lineage>
</organism>
<dbReference type="PANTHER" id="PTHR33284:SF1">
    <property type="entry name" value="RIBOSOMAL PROTEIN L25_GLN-TRNA SYNTHETASE, ANTI-CODON-BINDING DOMAIN-CONTAINING PROTEIN"/>
    <property type="match status" value="1"/>
</dbReference>
<keyword evidence="1 5" id="KW-0699">rRNA-binding</keyword>
<dbReference type="Gene3D" id="2.40.240.10">
    <property type="entry name" value="Ribosomal Protein L25, Chain P"/>
    <property type="match status" value="1"/>
</dbReference>
<evidence type="ECO:0000256" key="2">
    <source>
        <dbReference type="ARBA" id="ARBA00022884"/>
    </source>
</evidence>
<dbReference type="Gene3D" id="2.170.120.20">
    <property type="entry name" value="Ribosomal protein L25, beta domain"/>
    <property type="match status" value="1"/>
</dbReference>
<feature type="region of interest" description="Disordered" evidence="6">
    <location>
        <begin position="192"/>
        <end position="212"/>
    </location>
</feature>
<sequence>MADTITLALTKREEVGKNKVDKLRQEGLVPGVVYSKGSEPYNVTVPQKDLVKIYELMGTSNIFEINVDGETSMVLFKDLQRHPFKNQILHFDLFLVDMSEKLKVTIPVVLEGKDDIKVQPSNLIQVIDEIEVECLPIDLPSEAMVNVSDMEIGDVKEVKDLDIANNDKIEIFIELDEAVATLQEVQEIEEEEVADVDAAAVPTVEETEEDAE</sequence>
<dbReference type="Pfam" id="PF14693">
    <property type="entry name" value="Ribosomal_TL5_C"/>
    <property type="match status" value="1"/>
</dbReference>
<evidence type="ECO:0000256" key="6">
    <source>
        <dbReference type="SAM" id="MobiDB-lite"/>
    </source>
</evidence>
<protein>
    <recommendedName>
        <fullName evidence="5">Large ribosomal subunit protein bL25</fullName>
    </recommendedName>
    <alternativeName>
        <fullName evidence="5">General stress protein CTC</fullName>
    </alternativeName>
</protein>
<dbReference type="Pfam" id="PF01386">
    <property type="entry name" value="Ribosomal_L25p"/>
    <property type="match status" value="1"/>
</dbReference>
<dbReference type="PANTHER" id="PTHR33284">
    <property type="entry name" value="RIBOSOMAL PROTEIN L25/GLN-TRNA SYNTHETASE, ANTI-CODON-BINDING DOMAIN-CONTAINING PROTEIN"/>
    <property type="match status" value="1"/>
</dbReference>
<dbReference type="GO" id="GO:0005840">
    <property type="term" value="C:ribosome"/>
    <property type="evidence" value="ECO:0007669"/>
    <property type="project" value="UniProtKB-KW"/>
</dbReference>
<comment type="caution">
    <text evidence="9">The sequence shown here is derived from an EMBL/GenBank/DDBJ whole genome shotgun (WGS) entry which is preliminary data.</text>
</comment>